<gene>
    <name evidence="1" type="ORF">ECRASSUSDP1_LOCUS9637</name>
</gene>
<sequence length="428" mass="49713">MSTKHRKNPFPLLSHFKSTALDNFSFKKAIETKNKMYKTMNFEGILEHPLQPNLVIYGRKRLIQNPKLQQLKENEGPSIKAVPAFNLEQPGNSLLNNNMSYKSVTNSIRHTRVNFRRRDTKTAIQVNRIRLGSTEELFQKFGSKKEESEQEDQYIDYQPKTVIPLNLINIGNIRSDSTVARATSHKRNVKSHGTQIIARRKSKSQIKSNISRPETQSRTHSRAYNAYISENLEGMGQVPELNMTKSTLDNGEVTSPHRSSKPHYIYIIPDGVNIIKDKYKIFKADIQPYLNSLLPKRVKKKFEHRKKKEPKKEKQPLSDMIKQQVFKQFLTDVTAEMRSRREIVALFDTRGKPIQDLMQIKQDMKVFISSTDEIFRGVQGIHALETDEYKVDESKEKTKKAFLKACENWIDTNPVHKQIETFEDSFFP</sequence>
<protein>
    <submittedName>
        <fullName evidence="1">Uncharacterized protein</fullName>
    </submittedName>
</protein>
<comment type="caution">
    <text evidence="1">The sequence shown here is derived from an EMBL/GenBank/DDBJ whole genome shotgun (WGS) entry which is preliminary data.</text>
</comment>
<evidence type="ECO:0000313" key="1">
    <source>
        <dbReference type="EMBL" id="CAI2368346.1"/>
    </source>
</evidence>
<name>A0AAD1UFF0_EUPCR</name>
<evidence type="ECO:0000313" key="2">
    <source>
        <dbReference type="Proteomes" id="UP001295684"/>
    </source>
</evidence>
<dbReference type="EMBL" id="CAMPGE010009480">
    <property type="protein sequence ID" value="CAI2368346.1"/>
    <property type="molecule type" value="Genomic_DNA"/>
</dbReference>
<proteinExistence type="predicted"/>
<accession>A0AAD1UFF0</accession>
<dbReference type="Proteomes" id="UP001295684">
    <property type="component" value="Unassembled WGS sequence"/>
</dbReference>
<keyword evidence="2" id="KW-1185">Reference proteome</keyword>
<reference evidence="1" key="1">
    <citation type="submission" date="2023-07" db="EMBL/GenBank/DDBJ databases">
        <authorList>
            <consortium name="AG Swart"/>
            <person name="Singh M."/>
            <person name="Singh A."/>
            <person name="Seah K."/>
            <person name="Emmerich C."/>
        </authorList>
    </citation>
    <scope>NUCLEOTIDE SEQUENCE</scope>
    <source>
        <strain evidence="1">DP1</strain>
    </source>
</reference>
<dbReference type="AlphaFoldDB" id="A0AAD1UFF0"/>
<organism evidence="1 2">
    <name type="scientific">Euplotes crassus</name>
    <dbReference type="NCBI Taxonomy" id="5936"/>
    <lineage>
        <taxon>Eukaryota</taxon>
        <taxon>Sar</taxon>
        <taxon>Alveolata</taxon>
        <taxon>Ciliophora</taxon>
        <taxon>Intramacronucleata</taxon>
        <taxon>Spirotrichea</taxon>
        <taxon>Hypotrichia</taxon>
        <taxon>Euplotida</taxon>
        <taxon>Euplotidae</taxon>
        <taxon>Moneuplotes</taxon>
    </lineage>
</organism>